<organism evidence="1">
    <name type="scientific">Pseudomonas fluorescens</name>
    <dbReference type="NCBI Taxonomy" id="294"/>
    <lineage>
        <taxon>Bacteria</taxon>
        <taxon>Pseudomonadati</taxon>
        <taxon>Pseudomonadota</taxon>
        <taxon>Gammaproteobacteria</taxon>
        <taxon>Pseudomonadales</taxon>
        <taxon>Pseudomonadaceae</taxon>
        <taxon>Pseudomonas</taxon>
    </lineage>
</organism>
<sequence>MKWANVTHDDLKAALASIKNGFDPEAAQNLIEYFHERMSRGYPYDEEILHELMALVFARMVEDKRTGSQAFGLKLWRGGYDREETTERDVTAAACVVLLMRKGVLWQDAIGDAANLLFPDGEGEKAIKVAHAQYKSEIEHYPDGAILEILGPLVGTSLIKRVMAG</sequence>
<dbReference type="EMBL" id="LR700647">
    <property type="protein sequence ID" value="VVM15725.1"/>
    <property type="molecule type" value="Genomic_DNA"/>
</dbReference>
<accession>A0A5E6MW82</accession>
<protein>
    <submittedName>
        <fullName evidence="1">Uncharacterized protein</fullName>
    </submittedName>
</protein>
<gene>
    <name evidence="1" type="ORF">PS683_04046</name>
</gene>
<evidence type="ECO:0000313" key="1">
    <source>
        <dbReference type="EMBL" id="VVM15725.1"/>
    </source>
</evidence>
<proteinExistence type="predicted"/>
<reference evidence="1" key="1">
    <citation type="submission" date="2019-09" db="EMBL/GenBank/DDBJ databases">
        <authorList>
            <person name="Chandra G."/>
            <person name="Truman W A."/>
        </authorList>
    </citation>
    <scope>NUCLEOTIDE SEQUENCE</scope>
    <source>
        <strain evidence="1">PS683</strain>
    </source>
</reference>
<name>A0A5E6MW82_PSEFL</name>
<dbReference type="AlphaFoldDB" id="A0A5E6MW82"/>